<evidence type="ECO:0000256" key="1">
    <source>
        <dbReference type="SAM" id="MobiDB-lite"/>
    </source>
</evidence>
<organism evidence="2">
    <name type="scientific">Zea mays</name>
    <name type="common">Maize</name>
    <dbReference type="NCBI Taxonomy" id="4577"/>
    <lineage>
        <taxon>Eukaryota</taxon>
        <taxon>Viridiplantae</taxon>
        <taxon>Streptophyta</taxon>
        <taxon>Embryophyta</taxon>
        <taxon>Tracheophyta</taxon>
        <taxon>Spermatophyta</taxon>
        <taxon>Magnoliopsida</taxon>
        <taxon>Liliopsida</taxon>
        <taxon>Poales</taxon>
        <taxon>Poaceae</taxon>
        <taxon>PACMAD clade</taxon>
        <taxon>Panicoideae</taxon>
        <taxon>Andropogonodae</taxon>
        <taxon>Andropogoneae</taxon>
        <taxon>Tripsacinae</taxon>
        <taxon>Zea</taxon>
    </lineage>
</organism>
<dbReference type="EMBL" id="NCVQ01000007">
    <property type="protein sequence ID" value="PWZ18149.1"/>
    <property type="molecule type" value="Genomic_DNA"/>
</dbReference>
<reference evidence="2" key="1">
    <citation type="journal article" date="2018" name="Nat. Genet.">
        <title>Extensive intraspecific gene order and gene structural variations between Mo17 and other maize genomes.</title>
        <authorList>
            <person name="Sun S."/>
            <person name="Zhou Y."/>
            <person name="Chen J."/>
            <person name="Shi J."/>
            <person name="Zhao H."/>
            <person name="Zhao H."/>
            <person name="Song W."/>
            <person name="Zhang M."/>
            <person name="Cui Y."/>
            <person name="Dong X."/>
            <person name="Liu H."/>
            <person name="Ma X."/>
            <person name="Jiao Y."/>
            <person name="Wang B."/>
            <person name="Wei X."/>
            <person name="Stein J.C."/>
            <person name="Glaubitz J.C."/>
            <person name="Lu F."/>
            <person name="Yu G."/>
            <person name="Liang C."/>
            <person name="Fengler K."/>
            <person name="Li B."/>
            <person name="Rafalski A."/>
            <person name="Schnable P.S."/>
            <person name="Ware D.H."/>
            <person name="Buckler E.S."/>
            <person name="Lai J."/>
        </authorList>
    </citation>
    <scope>NUCLEOTIDE SEQUENCE [LARGE SCALE GENOMIC DNA]</scope>
    <source>
        <tissue evidence="2">Seedling</tissue>
    </source>
</reference>
<name>A0A3L6EB03_MAIZE</name>
<protein>
    <submittedName>
        <fullName evidence="2">Uncharacterized protein</fullName>
    </submittedName>
</protein>
<dbReference type="AlphaFoldDB" id="A0A3L6EB03"/>
<accession>A0A3L6EB03</accession>
<gene>
    <name evidence="2" type="ORF">Zm00014a_018149</name>
</gene>
<proteinExistence type="predicted"/>
<feature type="region of interest" description="Disordered" evidence="1">
    <location>
        <begin position="1"/>
        <end position="24"/>
    </location>
</feature>
<dbReference type="Proteomes" id="UP000251960">
    <property type="component" value="Chromosome 6"/>
</dbReference>
<sequence>MAKESDSSEDEVAPRNTMGDMPIE</sequence>
<comment type="caution">
    <text evidence="2">The sequence shown here is derived from an EMBL/GenBank/DDBJ whole genome shotgun (WGS) entry which is preliminary data.</text>
</comment>
<evidence type="ECO:0000313" key="2">
    <source>
        <dbReference type="EMBL" id="PWZ18149.1"/>
    </source>
</evidence>